<evidence type="ECO:0008006" key="3">
    <source>
        <dbReference type="Google" id="ProtNLM"/>
    </source>
</evidence>
<reference evidence="2" key="1">
    <citation type="submission" date="2018-05" db="EMBL/GenBank/DDBJ databases">
        <authorList>
            <person name="Lanie J.A."/>
            <person name="Ng W.-L."/>
            <person name="Kazmierczak K.M."/>
            <person name="Andrzejewski T.M."/>
            <person name="Davidsen T.M."/>
            <person name="Wayne K.J."/>
            <person name="Tettelin H."/>
            <person name="Glass J.I."/>
            <person name="Rusch D."/>
            <person name="Podicherti R."/>
            <person name="Tsui H.-C.T."/>
            <person name="Winkler M.E."/>
        </authorList>
    </citation>
    <scope>NUCLEOTIDE SEQUENCE</scope>
</reference>
<dbReference type="InterPro" id="IPR028994">
    <property type="entry name" value="Integrin_alpha_N"/>
</dbReference>
<proteinExistence type="predicted"/>
<dbReference type="InterPro" id="IPR013517">
    <property type="entry name" value="FG-GAP"/>
</dbReference>
<dbReference type="EMBL" id="UINC01196184">
    <property type="protein sequence ID" value="SVE13085.1"/>
    <property type="molecule type" value="Genomic_DNA"/>
</dbReference>
<gene>
    <name evidence="2" type="ORF">METZ01_LOCUS465939</name>
</gene>
<sequence length="223" mass="23927">MDAAVTLTFDKMELYMGTGDGYFKKGETYLTGSRSFSGVTQDFNGDGRLDIALAASSSNASSIRLFMGNGDGTFQKPKRLADKLVPLALIASDMNDDGKTDLVFASGQGDNLYMLFSNGDGSFKDPIAFSGGGGPFALTTGHFNPDKLKDVAVANSRSSSFSLVIRNANGNFRYPTRDYVIEGGTILAITSGDYNHSGMSDIAVASNAKHTIEIYLQRRTFTR</sequence>
<dbReference type="AlphaFoldDB" id="A0A383B0U2"/>
<name>A0A383B0U2_9ZZZZ</name>
<keyword evidence="1" id="KW-0732">Signal</keyword>
<dbReference type="PANTHER" id="PTHR46580">
    <property type="entry name" value="SENSOR KINASE-RELATED"/>
    <property type="match status" value="1"/>
</dbReference>
<accession>A0A383B0U2</accession>
<dbReference type="SUPFAM" id="SSF69318">
    <property type="entry name" value="Integrin alpha N-terminal domain"/>
    <property type="match status" value="1"/>
</dbReference>
<evidence type="ECO:0000313" key="2">
    <source>
        <dbReference type="EMBL" id="SVE13085.1"/>
    </source>
</evidence>
<organism evidence="2">
    <name type="scientific">marine metagenome</name>
    <dbReference type="NCBI Taxonomy" id="408172"/>
    <lineage>
        <taxon>unclassified sequences</taxon>
        <taxon>metagenomes</taxon>
        <taxon>ecological metagenomes</taxon>
    </lineage>
</organism>
<dbReference type="Gene3D" id="2.130.10.130">
    <property type="entry name" value="Integrin alpha, N-terminal"/>
    <property type="match status" value="1"/>
</dbReference>
<protein>
    <recommendedName>
        <fullName evidence="3">VCBS repeat-containing protein</fullName>
    </recommendedName>
</protein>
<dbReference type="Pfam" id="PF13517">
    <property type="entry name" value="FG-GAP_3"/>
    <property type="match status" value="2"/>
</dbReference>
<dbReference type="PANTHER" id="PTHR46580:SF4">
    <property type="entry name" value="ATP_GTP-BINDING PROTEIN"/>
    <property type="match status" value="1"/>
</dbReference>
<evidence type="ECO:0000256" key="1">
    <source>
        <dbReference type="ARBA" id="ARBA00022729"/>
    </source>
</evidence>